<dbReference type="GO" id="GO:0009279">
    <property type="term" value="C:cell outer membrane"/>
    <property type="evidence" value="ECO:0007669"/>
    <property type="project" value="UniProtKB-SubCell"/>
</dbReference>
<comment type="subcellular location">
    <subcellularLocation>
        <location evidence="1">Cell outer membrane</location>
        <topology evidence="1">Multi-pass membrane protein</topology>
    </subcellularLocation>
</comment>
<name>A0A0K6GVS6_9NEIS</name>
<evidence type="ECO:0000256" key="3">
    <source>
        <dbReference type="ARBA" id="ARBA00022452"/>
    </source>
</evidence>
<sequence length="485" mass="52027">MKLKHLSLSVMLLGTAFAGWSTGAVASGYHFGTQSVSAQATANASAAEAGDATTIFYNAAGMTKLDGTHFSGALNIVAPSVEYSNARAFYPSGTPAAVSGVNSGKITDDVLLVPHLYLTHKLNDRISAGLGVYVPYASATEYQRNSVLRYNLNETSLTTIDINPTIAFKLNEQHSFAAGVIAQYAKAELRQYANFGARLAAINPAFTGAPTNGAADGYADVDGDDWGFGYNLAWLWDINEKARVGLNYRSAIKHNLQGNAKWSLPTQVVIGGNVVPLPPSQIAAAQGALRSLGYAANESASVEIKTPESLSLHGMYMVDSKWNVFGDVTWTKHSRFDRAEIKYGNKKPGPGGLAPVTNVTVLTPKWDDTYKVSLGASYQYSEPLQLRFGVAYDQTPVQSDDLRLATMPDNDRYWFSVGAKYDLNKNSSINVAYSYIHIKDAKANVNGYCGGAAPGAVSCVSSYTRGSADFKSHANILGVQYNHSF</sequence>
<feature type="chain" id="PRO_5005503786" evidence="8">
    <location>
        <begin position="27"/>
        <end position="485"/>
    </location>
</feature>
<evidence type="ECO:0000256" key="6">
    <source>
        <dbReference type="ARBA" id="ARBA00023136"/>
    </source>
</evidence>
<dbReference type="AlphaFoldDB" id="A0A0K6GVS6"/>
<dbReference type="InterPro" id="IPR005017">
    <property type="entry name" value="OMPP1/FadL/TodX"/>
</dbReference>
<gene>
    <name evidence="9" type="ORF">Ga0061063_1394</name>
</gene>
<dbReference type="STRING" id="375574.GCA_001418035_01186"/>
<dbReference type="Proteomes" id="UP000243535">
    <property type="component" value="Unassembled WGS sequence"/>
</dbReference>
<comment type="similarity">
    <text evidence="2">Belongs to the OmpP1/FadL family.</text>
</comment>
<dbReference type="EMBL" id="CYHA01000002">
    <property type="protein sequence ID" value="CUA82675.1"/>
    <property type="molecule type" value="Genomic_DNA"/>
</dbReference>
<keyword evidence="5 8" id="KW-0732">Signal</keyword>
<accession>A0A0K6GVS6</accession>
<dbReference type="PANTHER" id="PTHR35093:SF8">
    <property type="entry name" value="OUTER MEMBRANE PROTEIN NMB0088-RELATED"/>
    <property type="match status" value="1"/>
</dbReference>
<organism evidence="9 10">
    <name type="scientific">Gulbenkiania indica</name>
    <dbReference type="NCBI Taxonomy" id="375574"/>
    <lineage>
        <taxon>Bacteria</taxon>
        <taxon>Pseudomonadati</taxon>
        <taxon>Pseudomonadota</taxon>
        <taxon>Betaproteobacteria</taxon>
        <taxon>Neisseriales</taxon>
        <taxon>Chromobacteriaceae</taxon>
        <taxon>Gulbenkiania</taxon>
    </lineage>
</organism>
<evidence type="ECO:0000256" key="2">
    <source>
        <dbReference type="ARBA" id="ARBA00008163"/>
    </source>
</evidence>
<keyword evidence="3" id="KW-1134">Transmembrane beta strand</keyword>
<reference evidence="10" key="1">
    <citation type="submission" date="2015-08" db="EMBL/GenBank/DDBJ databases">
        <authorList>
            <person name="Varghese N."/>
        </authorList>
    </citation>
    <scope>NUCLEOTIDE SEQUENCE [LARGE SCALE GENOMIC DNA]</scope>
    <source>
        <strain evidence="10">DSM 17901</strain>
    </source>
</reference>
<dbReference type="Gene3D" id="2.40.160.60">
    <property type="entry name" value="Outer membrane protein transport protein (OMPP1/FadL/TodX)"/>
    <property type="match status" value="1"/>
</dbReference>
<dbReference type="Pfam" id="PF03349">
    <property type="entry name" value="Toluene_X"/>
    <property type="match status" value="1"/>
</dbReference>
<proteinExistence type="inferred from homology"/>
<evidence type="ECO:0000256" key="7">
    <source>
        <dbReference type="ARBA" id="ARBA00023237"/>
    </source>
</evidence>
<feature type="signal peptide" evidence="8">
    <location>
        <begin position="1"/>
        <end position="26"/>
    </location>
</feature>
<keyword evidence="4" id="KW-0812">Transmembrane</keyword>
<dbReference type="RefSeq" id="WP_054286039.1">
    <property type="nucleotide sequence ID" value="NZ_CYHA01000002.1"/>
</dbReference>
<keyword evidence="6" id="KW-0472">Membrane</keyword>
<evidence type="ECO:0000256" key="5">
    <source>
        <dbReference type="ARBA" id="ARBA00022729"/>
    </source>
</evidence>
<keyword evidence="7" id="KW-0998">Cell outer membrane</keyword>
<evidence type="ECO:0000313" key="10">
    <source>
        <dbReference type="Proteomes" id="UP000243535"/>
    </source>
</evidence>
<dbReference type="GO" id="GO:0015483">
    <property type="term" value="F:long-chain fatty acid transporting porin activity"/>
    <property type="evidence" value="ECO:0007669"/>
    <property type="project" value="TreeGrafter"/>
</dbReference>
<evidence type="ECO:0000256" key="4">
    <source>
        <dbReference type="ARBA" id="ARBA00022692"/>
    </source>
</evidence>
<dbReference type="PANTHER" id="PTHR35093">
    <property type="entry name" value="OUTER MEMBRANE PROTEIN NMB0088-RELATED"/>
    <property type="match status" value="1"/>
</dbReference>
<dbReference type="OrthoDB" id="19849at2"/>
<keyword evidence="10" id="KW-1185">Reference proteome</keyword>
<protein>
    <submittedName>
        <fullName evidence="9">Long-chain fatty acid transport protein</fullName>
    </submittedName>
</protein>
<evidence type="ECO:0000313" key="9">
    <source>
        <dbReference type="EMBL" id="CUA82675.1"/>
    </source>
</evidence>
<dbReference type="SUPFAM" id="SSF56935">
    <property type="entry name" value="Porins"/>
    <property type="match status" value="1"/>
</dbReference>
<evidence type="ECO:0000256" key="8">
    <source>
        <dbReference type="SAM" id="SignalP"/>
    </source>
</evidence>
<evidence type="ECO:0000256" key="1">
    <source>
        <dbReference type="ARBA" id="ARBA00004571"/>
    </source>
</evidence>